<feature type="region of interest" description="Disordered" evidence="1">
    <location>
        <begin position="39"/>
        <end position="59"/>
    </location>
</feature>
<reference evidence="2 3" key="1">
    <citation type="journal article" date="2015" name="Stand. Genomic Sci.">
        <title>Genomic Encyclopedia of Bacterial and Archaeal Type Strains, Phase III: the genomes of soil and plant-associated and newly described type strains.</title>
        <authorList>
            <person name="Whitman W.B."/>
            <person name="Woyke T."/>
            <person name="Klenk H.P."/>
            <person name="Zhou Y."/>
            <person name="Lilburn T.G."/>
            <person name="Beck B.J."/>
            <person name="De Vos P."/>
            <person name="Vandamme P."/>
            <person name="Eisen J.A."/>
            <person name="Garrity G."/>
            <person name="Hugenholtz P."/>
            <person name="Kyrpides N.C."/>
        </authorList>
    </citation>
    <scope>NUCLEOTIDE SEQUENCE [LARGE SCALE GENOMIC DNA]</scope>
    <source>
        <strain evidence="2 3">CGMCC 1.10948</strain>
    </source>
</reference>
<proteinExistence type="predicted"/>
<gene>
    <name evidence="2" type="ORF">IQ16_03948</name>
</gene>
<evidence type="ECO:0000313" key="3">
    <source>
        <dbReference type="Proteomes" id="UP000316291"/>
    </source>
</evidence>
<dbReference type="AlphaFoldDB" id="A0A562RI49"/>
<dbReference type="Proteomes" id="UP000316291">
    <property type="component" value="Unassembled WGS sequence"/>
</dbReference>
<comment type="caution">
    <text evidence="2">The sequence shown here is derived from an EMBL/GenBank/DDBJ whole genome shotgun (WGS) entry which is preliminary data.</text>
</comment>
<feature type="compositionally biased region" description="Polar residues" evidence="1">
    <location>
        <begin position="39"/>
        <end position="55"/>
    </location>
</feature>
<evidence type="ECO:0000313" key="2">
    <source>
        <dbReference type="EMBL" id="TWI68755.1"/>
    </source>
</evidence>
<evidence type="ECO:0000256" key="1">
    <source>
        <dbReference type="SAM" id="MobiDB-lite"/>
    </source>
</evidence>
<protein>
    <submittedName>
        <fullName evidence="2">Uncharacterized protein</fullName>
    </submittedName>
</protein>
<keyword evidence="3" id="KW-1185">Reference proteome</keyword>
<dbReference type="EMBL" id="VLLA01000009">
    <property type="protein sequence ID" value="TWI68755.1"/>
    <property type="molecule type" value="Genomic_DNA"/>
</dbReference>
<name>A0A562RI49_9BRAD</name>
<organism evidence="2 3">
    <name type="scientific">Bradyrhizobium huanghuaihaiense</name>
    <dbReference type="NCBI Taxonomy" id="990078"/>
    <lineage>
        <taxon>Bacteria</taxon>
        <taxon>Pseudomonadati</taxon>
        <taxon>Pseudomonadota</taxon>
        <taxon>Alphaproteobacteria</taxon>
        <taxon>Hyphomicrobiales</taxon>
        <taxon>Nitrobacteraceae</taxon>
        <taxon>Bradyrhizobium</taxon>
    </lineage>
</organism>
<sequence>MFILLLLVVPPISTYLHARAKNVAPDLQRREPRLIDHQSSTTIYGGGPSRSSQSGAACHGGRFSARLGHAKPDITLRVYAHLFRNDDGKAAAAINAALAR</sequence>
<accession>A0A562RI49</accession>